<evidence type="ECO:0000259" key="4">
    <source>
        <dbReference type="PROSITE" id="PS50213"/>
    </source>
</evidence>
<dbReference type="PANTHER" id="PTHR33985">
    <property type="entry name" value="OS02G0491300 PROTEIN-RELATED"/>
    <property type="match status" value="1"/>
</dbReference>
<dbReference type="PROSITE" id="PS50213">
    <property type="entry name" value="FAS1"/>
    <property type="match status" value="1"/>
</dbReference>
<feature type="region of interest" description="Disordered" evidence="2">
    <location>
        <begin position="383"/>
        <end position="416"/>
    </location>
</feature>
<dbReference type="AlphaFoldDB" id="A0ABD1RRH7"/>
<dbReference type="SUPFAM" id="SSF82153">
    <property type="entry name" value="FAS1 domain"/>
    <property type="match status" value="1"/>
</dbReference>
<feature type="domain" description="FAS1" evidence="4">
    <location>
        <begin position="31"/>
        <end position="152"/>
    </location>
</feature>
<evidence type="ECO:0000256" key="3">
    <source>
        <dbReference type="SAM" id="SignalP"/>
    </source>
</evidence>
<keyword evidence="3" id="KW-0732">Signal</keyword>
<organism evidence="5 6">
    <name type="scientific">Abeliophyllum distichum</name>
    <dbReference type="NCBI Taxonomy" id="126358"/>
    <lineage>
        <taxon>Eukaryota</taxon>
        <taxon>Viridiplantae</taxon>
        <taxon>Streptophyta</taxon>
        <taxon>Embryophyta</taxon>
        <taxon>Tracheophyta</taxon>
        <taxon>Spermatophyta</taxon>
        <taxon>Magnoliopsida</taxon>
        <taxon>eudicotyledons</taxon>
        <taxon>Gunneridae</taxon>
        <taxon>Pentapetalae</taxon>
        <taxon>asterids</taxon>
        <taxon>lamiids</taxon>
        <taxon>Lamiales</taxon>
        <taxon>Oleaceae</taxon>
        <taxon>Forsythieae</taxon>
        <taxon>Abeliophyllum</taxon>
    </lineage>
</organism>
<gene>
    <name evidence="5" type="ORF">Adt_26648</name>
</gene>
<dbReference type="Pfam" id="PF02469">
    <property type="entry name" value="Fasciclin"/>
    <property type="match status" value="1"/>
</dbReference>
<dbReference type="InterPro" id="IPR000782">
    <property type="entry name" value="FAS1_domain"/>
</dbReference>
<keyword evidence="6" id="KW-1185">Reference proteome</keyword>
<accession>A0ABD1RRH7</accession>
<dbReference type="InterPro" id="IPR036378">
    <property type="entry name" value="FAS1_dom_sf"/>
</dbReference>
<feature type="compositionally biased region" description="Low complexity" evidence="2">
    <location>
        <begin position="189"/>
        <end position="202"/>
    </location>
</feature>
<feature type="chain" id="PRO_5044776681" description="FAS1 domain-containing protein" evidence="3">
    <location>
        <begin position="27"/>
        <end position="530"/>
    </location>
</feature>
<sequence>MAVASSFRHHFNPLLLLFLAAAVTTGVEEDELESMLTVLRVRGYVLFSNAIATSDVIYDIFSSNSSFTFFAPTDSNLFATDMINTASDYTSVLRCHVVPLRLTLSEIRHLNSGSGLDTLAKNHAIRVESRSLISDNDVINLDGVEMILPGLFYSRDIAVHGLGGILNCLISGFGSGQDSSAPSEPPILSPNSSNSPAPTTNFTGFLDPPISGWLDNNTIESPVPEPAVIDEYSLENSPNTAHLQPESLSPVNLSSNQSRFPPVVNDSVEPPLPMNLTEPPTSAWSENHTIISLVPEPAIFGAYAQSHSPKIPHFFPANFCENNRDYPPVVGGSAASPLPTIITGFLQPPTSECLDSNTIKSPVPEPVDFDRYLPVHSPKTSHLPPANFSGNHGVSPPVVNESAAPPTPPNSTSKWLDNYTIKSPVSEPADLYGYPQTDSPMTADISAGYLQAYNYSVGIPTEPVVPEFSDDSMFSPTPGFELSSPEEEKDELSMIGLDDKEKERESQLFHTISPDDWTEIMEGVQYASSL</sequence>
<feature type="signal peptide" evidence="3">
    <location>
        <begin position="1"/>
        <end position="26"/>
    </location>
</feature>
<dbReference type="SMART" id="SM00554">
    <property type="entry name" value="FAS1"/>
    <property type="match status" value="1"/>
</dbReference>
<evidence type="ECO:0000313" key="5">
    <source>
        <dbReference type="EMBL" id="KAL2491020.1"/>
    </source>
</evidence>
<feature type="region of interest" description="Disordered" evidence="2">
    <location>
        <begin position="236"/>
        <end position="255"/>
    </location>
</feature>
<dbReference type="EMBL" id="JBFOLK010000008">
    <property type="protein sequence ID" value="KAL2491020.1"/>
    <property type="molecule type" value="Genomic_DNA"/>
</dbReference>
<comment type="similarity">
    <text evidence="1">Belongs to the fasciclin-like AGP family.</text>
</comment>
<protein>
    <recommendedName>
        <fullName evidence="4">FAS1 domain-containing protein</fullName>
    </recommendedName>
</protein>
<evidence type="ECO:0000256" key="2">
    <source>
        <dbReference type="SAM" id="MobiDB-lite"/>
    </source>
</evidence>
<reference evidence="6" key="1">
    <citation type="submission" date="2024-07" db="EMBL/GenBank/DDBJ databases">
        <title>Two chromosome-level genome assemblies of Korean endemic species Abeliophyllum distichum and Forsythia ovata (Oleaceae).</title>
        <authorList>
            <person name="Jang H."/>
        </authorList>
    </citation>
    <scope>NUCLEOTIDE SEQUENCE [LARGE SCALE GENOMIC DNA]</scope>
</reference>
<proteinExistence type="inferred from homology"/>
<name>A0ABD1RRH7_9LAMI</name>
<comment type="caution">
    <text evidence="5">The sequence shown here is derived from an EMBL/GenBank/DDBJ whole genome shotgun (WGS) entry which is preliminary data.</text>
</comment>
<feature type="region of interest" description="Disordered" evidence="2">
    <location>
        <begin position="177"/>
        <end position="202"/>
    </location>
</feature>
<evidence type="ECO:0000256" key="1">
    <source>
        <dbReference type="ARBA" id="ARBA00007843"/>
    </source>
</evidence>
<dbReference type="Gene3D" id="2.30.180.10">
    <property type="entry name" value="FAS1 domain"/>
    <property type="match status" value="1"/>
</dbReference>
<dbReference type="PANTHER" id="PTHR33985:SF15">
    <property type="entry name" value="FASCICLIN-LIKE ARABINOGALACTAN PROTEIN 19"/>
    <property type="match status" value="1"/>
</dbReference>
<evidence type="ECO:0000313" key="6">
    <source>
        <dbReference type="Proteomes" id="UP001604336"/>
    </source>
</evidence>
<dbReference type="Proteomes" id="UP001604336">
    <property type="component" value="Unassembled WGS sequence"/>
</dbReference>
<dbReference type="InterPro" id="IPR052806">
    <property type="entry name" value="Fasciclin-like_AGP"/>
</dbReference>